<dbReference type="SUPFAM" id="SSF103190">
    <property type="entry name" value="Sensory domain-like"/>
    <property type="match status" value="1"/>
</dbReference>
<dbReference type="InterPro" id="IPR029151">
    <property type="entry name" value="Sensor-like_sf"/>
</dbReference>
<name>A0ABY9T776_BREBE</name>
<accession>A0ABY9T776</accession>
<evidence type="ECO:0000259" key="4">
    <source>
        <dbReference type="PROSITE" id="PS50111"/>
    </source>
</evidence>
<dbReference type="Pfam" id="PF00015">
    <property type="entry name" value="MCPsignal"/>
    <property type="match status" value="1"/>
</dbReference>
<feature type="domain" description="Methyl-accepting transducer" evidence="4">
    <location>
        <begin position="46"/>
        <end position="282"/>
    </location>
</feature>
<dbReference type="InterPro" id="IPR004089">
    <property type="entry name" value="MCPsignal_dom"/>
</dbReference>
<gene>
    <name evidence="5" type="ORF">RGB73_26800</name>
</gene>
<dbReference type="RefSeq" id="WP_310766192.1">
    <property type="nucleotide sequence ID" value="NZ_CP134050.1"/>
</dbReference>
<dbReference type="Gene3D" id="1.10.287.950">
    <property type="entry name" value="Methyl-accepting chemotaxis protein"/>
    <property type="match status" value="1"/>
</dbReference>
<evidence type="ECO:0000313" key="6">
    <source>
        <dbReference type="Proteomes" id="UP001256827"/>
    </source>
</evidence>
<organism evidence="5 6">
    <name type="scientific">Brevibacillus brevis</name>
    <name type="common">Bacillus brevis</name>
    <dbReference type="NCBI Taxonomy" id="1393"/>
    <lineage>
        <taxon>Bacteria</taxon>
        <taxon>Bacillati</taxon>
        <taxon>Bacillota</taxon>
        <taxon>Bacilli</taxon>
        <taxon>Bacillales</taxon>
        <taxon>Paenibacillaceae</taxon>
        <taxon>Brevibacillus</taxon>
    </lineage>
</organism>
<dbReference type="Gene3D" id="3.30.450.20">
    <property type="entry name" value="PAS domain"/>
    <property type="match status" value="1"/>
</dbReference>
<dbReference type="Proteomes" id="UP001256827">
    <property type="component" value="Chromosome"/>
</dbReference>
<dbReference type="PANTHER" id="PTHR32089">
    <property type="entry name" value="METHYL-ACCEPTING CHEMOTAXIS PROTEIN MCPB"/>
    <property type="match status" value="1"/>
</dbReference>
<feature type="coiled-coil region" evidence="3">
    <location>
        <begin position="89"/>
        <end position="123"/>
    </location>
</feature>
<evidence type="ECO:0000256" key="2">
    <source>
        <dbReference type="PROSITE-ProRule" id="PRU00284"/>
    </source>
</evidence>
<keyword evidence="3" id="KW-0175">Coiled coil</keyword>
<keyword evidence="6" id="KW-1185">Reference proteome</keyword>
<dbReference type="PROSITE" id="PS50111">
    <property type="entry name" value="CHEMOTAXIS_TRANSDUC_2"/>
    <property type="match status" value="1"/>
</dbReference>
<proteinExistence type="predicted"/>
<evidence type="ECO:0000256" key="1">
    <source>
        <dbReference type="ARBA" id="ARBA00023224"/>
    </source>
</evidence>
<protein>
    <submittedName>
        <fullName evidence="5">Methyl-accepting chemotaxis protein</fullName>
    </submittedName>
</protein>
<dbReference type="CDD" id="cd18773">
    <property type="entry name" value="PDC1_HK_sensor"/>
    <property type="match status" value="1"/>
</dbReference>
<keyword evidence="1 2" id="KW-0807">Transducer</keyword>
<dbReference type="EMBL" id="CP134050">
    <property type="protein sequence ID" value="WNC14248.1"/>
    <property type="molecule type" value="Genomic_DNA"/>
</dbReference>
<evidence type="ECO:0000256" key="3">
    <source>
        <dbReference type="SAM" id="Coils"/>
    </source>
</evidence>
<dbReference type="SMART" id="SM00283">
    <property type="entry name" value="MA"/>
    <property type="match status" value="1"/>
</dbReference>
<dbReference type="SUPFAM" id="SSF58104">
    <property type="entry name" value="Methyl-accepting chemotaxis protein (MCP) signaling domain"/>
    <property type="match status" value="1"/>
</dbReference>
<dbReference type="PANTHER" id="PTHR32089:SF112">
    <property type="entry name" value="LYSOZYME-LIKE PROTEIN-RELATED"/>
    <property type="match status" value="1"/>
</dbReference>
<evidence type="ECO:0000313" key="5">
    <source>
        <dbReference type="EMBL" id="WNC14248.1"/>
    </source>
</evidence>
<sequence>MGLLLKIVNAYRNPAAHESTNGQLMTDDIVVATDRLESIVERIFNESGRIEQASGNVLTMSETILRHQTEAVDGVEALNHFLQSVRHRAEDSSAQAKIMRETNASLEEDLRHATQALTDTSETFASLTGSTQRTSQAIYYLLEQMQHIAEIRNMLKNMVEQTSMLAMDASSEASHAGANGQTFAVAAGSIKELADSGKRSLLDIDLLLHNIRQASLEVLAVLDKNQQLIASNKEKLEDSHRFLSQVQGRFDVLERIISANEEACLGQVETVQKMAGQLTQLLNKSKESTRLAADVQTISAGQNSIVKHLLEASKHLTDISDEFSVVVKQRSEHVEIVDNPQFTIDTFAQWKGTMEAWAAQDGLLQSTPEELQELFQTWIEKTAALEAVWLNNADGDFLHSLPPAGIVNAKRRPWFTGALQDGFYISAPYLSAITKKPCVTISIRVAGKDGSRGVLGADIHCFVSEE</sequence>
<reference evidence="5 6" key="1">
    <citation type="submission" date="2023-09" db="EMBL/GenBank/DDBJ databases">
        <title>Complete Genome and Methylome dissection of Bacillus brevis NEB573 original source of BbsI restriction endonuclease.</title>
        <authorList>
            <person name="Fomenkov A."/>
            <person name="Roberts R.D."/>
        </authorList>
    </citation>
    <scope>NUCLEOTIDE SEQUENCE [LARGE SCALE GENOMIC DNA]</scope>
    <source>
        <strain evidence="5 6">NEB573</strain>
    </source>
</reference>